<comment type="caution">
    <text evidence="1">The sequence shown here is derived from an EMBL/GenBank/DDBJ whole genome shotgun (WGS) entry which is preliminary data.</text>
</comment>
<accession>A0ACB7Y4Y4</accession>
<organism evidence="1 2">
    <name type="scientific">Vaccinium darrowii</name>
    <dbReference type="NCBI Taxonomy" id="229202"/>
    <lineage>
        <taxon>Eukaryota</taxon>
        <taxon>Viridiplantae</taxon>
        <taxon>Streptophyta</taxon>
        <taxon>Embryophyta</taxon>
        <taxon>Tracheophyta</taxon>
        <taxon>Spermatophyta</taxon>
        <taxon>Magnoliopsida</taxon>
        <taxon>eudicotyledons</taxon>
        <taxon>Gunneridae</taxon>
        <taxon>Pentapetalae</taxon>
        <taxon>asterids</taxon>
        <taxon>Ericales</taxon>
        <taxon>Ericaceae</taxon>
        <taxon>Vaccinioideae</taxon>
        <taxon>Vaccinieae</taxon>
        <taxon>Vaccinium</taxon>
    </lineage>
</organism>
<gene>
    <name evidence="1" type="ORF">Vadar_004174</name>
</gene>
<sequence>MPPELKSELRSSTTINATGKLTTKVDHQQVRPRSTTANNHLEKPNSREKPRSVLRSSTTINAIVKPTTKVDHHQHRHRHRLPPKSSRCRFGSRFCCSSETSPKPYPKCSETGAASRHSPRSTLEALPNIHSPELNCKSHPVSPSANAPISLHLAAREIVQKAQRREVLHL</sequence>
<proteinExistence type="predicted"/>
<reference evidence="1 2" key="1">
    <citation type="journal article" date="2021" name="Hortic Res">
        <title>High-quality reference genome and annotation aids understanding of berry development for evergreen blueberry (Vaccinium darrowii).</title>
        <authorList>
            <person name="Yu J."/>
            <person name="Hulse-Kemp A.M."/>
            <person name="Babiker E."/>
            <person name="Staton M."/>
        </authorList>
    </citation>
    <scope>NUCLEOTIDE SEQUENCE [LARGE SCALE GENOMIC DNA]</scope>
    <source>
        <strain evidence="2">cv. NJ 8807/NJ 8810</strain>
        <tissue evidence="1">Young leaf</tissue>
    </source>
</reference>
<evidence type="ECO:0000313" key="1">
    <source>
        <dbReference type="EMBL" id="KAH7848540.1"/>
    </source>
</evidence>
<keyword evidence="2" id="KW-1185">Reference proteome</keyword>
<dbReference type="Proteomes" id="UP000828048">
    <property type="component" value="Chromosome 7"/>
</dbReference>
<evidence type="ECO:0000313" key="2">
    <source>
        <dbReference type="Proteomes" id="UP000828048"/>
    </source>
</evidence>
<name>A0ACB7Y4Y4_9ERIC</name>
<protein>
    <submittedName>
        <fullName evidence="1">Uncharacterized protein</fullName>
    </submittedName>
</protein>
<dbReference type="EMBL" id="CM037157">
    <property type="protein sequence ID" value="KAH7848540.1"/>
    <property type="molecule type" value="Genomic_DNA"/>
</dbReference>